<organism evidence="2 3">
    <name type="scientific">Megaselia scalaris</name>
    <name type="common">Humpbacked fly</name>
    <name type="synonym">Phora scalaris</name>
    <dbReference type="NCBI Taxonomy" id="36166"/>
    <lineage>
        <taxon>Eukaryota</taxon>
        <taxon>Metazoa</taxon>
        <taxon>Ecdysozoa</taxon>
        <taxon>Arthropoda</taxon>
        <taxon>Hexapoda</taxon>
        <taxon>Insecta</taxon>
        <taxon>Pterygota</taxon>
        <taxon>Neoptera</taxon>
        <taxon>Endopterygota</taxon>
        <taxon>Diptera</taxon>
        <taxon>Brachycera</taxon>
        <taxon>Muscomorpha</taxon>
        <taxon>Platypezoidea</taxon>
        <taxon>Phoridae</taxon>
        <taxon>Megaseliini</taxon>
        <taxon>Megaselia</taxon>
    </lineage>
</organism>
<feature type="compositionally biased region" description="Low complexity" evidence="1">
    <location>
        <begin position="548"/>
        <end position="558"/>
    </location>
</feature>
<feature type="region of interest" description="Disordered" evidence="1">
    <location>
        <begin position="338"/>
        <end position="409"/>
    </location>
</feature>
<evidence type="ECO:0000313" key="2">
    <source>
        <dbReference type="EnsemblMetazoa" id="MESCA006770-PA"/>
    </source>
</evidence>
<protein>
    <submittedName>
        <fullName evidence="2">Uncharacterized protein</fullName>
    </submittedName>
</protein>
<dbReference type="EnsemblMetazoa" id="MESCA006770-RA">
    <property type="protein sequence ID" value="MESCA006770-PA"/>
    <property type="gene ID" value="MESCA006770"/>
</dbReference>
<feature type="region of interest" description="Disordered" evidence="1">
    <location>
        <begin position="153"/>
        <end position="188"/>
    </location>
</feature>
<keyword evidence="3" id="KW-1185">Reference proteome</keyword>
<dbReference type="AlphaFoldDB" id="T1GSV8"/>
<proteinExistence type="predicted"/>
<feature type="compositionally biased region" description="Low complexity" evidence="1">
    <location>
        <begin position="362"/>
        <end position="372"/>
    </location>
</feature>
<evidence type="ECO:0000313" key="3">
    <source>
        <dbReference type="Proteomes" id="UP000015102"/>
    </source>
</evidence>
<feature type="compositionally biased region" description="Basic and acidic residues" evidence="1">
    <location>
        <begin position="178"/>
        <end position="188"/>
    </location>
</feature>
<dbReference type="OMA" id="SNNDPGY"/>
<feature type="region of interest" description="Disordered" evidence="1">
    <location>
        <begin position="92"/>
        <end position="124"/>
    </location>
</feature>
<reference evidence="2" key="2">
    <citation type="submission" date="2015-06" db="UniProtKB">
        <authorList>
            <consortium name="EnsemblMetazoa"/>
        </authorList>
    </citation>
    <scope>IDENTIFICATION</scope>
</reference>
<feature type="compositionally biased region" description="Polar residues" evidence="1">
    <location>
        <begin position="96"/>
        <end position="107"/>
    </location>
</feature>
<feature type="compositionally biased region" description="Low complexity" evidence="1">
    <location>
        <begin position="578"/>
        <end position="594"/>
    </location>
</feature>
<name>T1GSV8_MEGSC</name>
<accession>T1GSV8</accession>
<dbReference type="STRING" id="36166.T1GSV8"/>
<feature type="compositionally biased region" description="Low complexity" evidence="1">
    <location>
        <begin position="108"/>
        <end position="123"/>
    </location>
</feature>
<feature type="compositionally biased region" description="Low complexity" evidence="1">
    <location>
        <begin position="157"/>
        <end position="169"/>
    </location>
</feature>
<feature type="compositionally biased region" description="Low complexity" evidence="1">
    <location>
        <begin position="395"/>
        <end position="409"/>
    </location>
</feature>
<feature type="compositionally biased region" description="Basic and acidic residues" evidence="1">
    <location>
        <begin position="526"/>
        <end position="544"/>
    </location>
</feature>
<dbReference type="HOGENOM" id="CLU_014366_0_0_1"/>
<feature type="region of interest" description="Disordered" evidence="1">
    <location>
        <begin position="517"/>
        <end position="634"/>
    </location>
</feature>
<reference evidence="3" key="1">
    <citation type="submission" date="2013-02" db="EMBL/GenBank/DDBJ databases">
        <authorList>
            <person name="Hughes D."/>
        </authorList>
    </citation>
    <scope>NUCLEOTIDE SEQUENCE</scope>
    <source>
        <strain>Durham</strain>
        <strain evidence="3">NC isolate 2 -- Noor lab</strain>
    </source>
</reference>
<feature type="region of interest" description="Disordered" evidence="1">
    <location>
        <begin position="65"/>
        <end position="84"/>
    </location>
</feature>
<evidence type="ECO:0000256" key="1">
    <source>
        <dbReference type="SAM" id="MobiDB-lite"/>
    </source>
</evidence>
<sequence>MFYYRDEFSGLEGMVILKNPEETVHLSNNVNRKSEVFGSQTALNTTAFQLAAEIQPFLIKASSAPHRSLPDIPNAENENDGSGSVYETVVHENPQGDMSSPNLKKQTSISQHSSISQADDASSPYARVKIPSHDYDKVGSAEHPYAQLNVHNNANRNSSSLSTTQQNSLDNTSMNEGLPRRESHQSLLDVNERPETIPAASAVAGTITANDDFPYMTPPIHENHHNQPHFSGDSVDSSKGYTSISVREPLANIIAQTKKRNPPLVKEGNDSHYATVSDDSDEMYAAIEDPNLRNVHDIYNSGSETYAQIQPTTASNAITISVEINSVPDLDTTMMNAASSTRNSSHFKNSSLDSQLHTRQLSSSSNASSMANIGSPKPEKRQANSPLPPTPTSKNQTANSSSSTLSLVSTQASGRNSVASVIEVHLPLEGSNITSDDGLLTVNSANKVKALSPSKDLEGMYAKVMKKNKLSHLPSTQIHTENLVSSQQLVQNENVPPLVLNDIPPFNDYETIDKRKQKSLSLDASSSKDHGYETIPGDKLRENAEGNSSSGSSSSSGGYIEASSNRKSDSYAVARAKSSSQPTSSSPPSSSSEPGYESLRNNTNDPGYETVKQPGDPLKTTKKPSSDYDPNYEVLKPSTTSTVLDFCGTGSDDGYAKVVEKTPVDDLDALDGYSKIGTPSTALTCNRKENDYASISNNNINNNNNNIVKNKTSSDEALKSNNYESLTGSESDPNYESVRYTKKCEDEITEEHYEKLRSEKEDVGDFFQV</sequence>
<dbReference type="EMBL" id="CAQQ02390968">
    <property type="status" value="NOT_ANNOTATED_CDS"/>
    <property type="molecule type" value="Genomic_DNA"/>
</dbReference>
<dbReference type="Proteomes" id="UP000015102">
    <property type="component" value="Unassembled WGS sequence"/>
</dbReference>
<feature type="compositionally biased region" description="Polar residues" evidence="1">
    <location>
        <begin position="338"/>
        <end position="361"/>
    </location>
</feature>